<reference evidence="1" key="1">
    <citation type="submission" date="2020-07" db="EMBL/GenBank/DDBJ databases">
        <title>Multicomponent nature underlies the extraordinary mechanical properties of spider dragline silk.</title>
        <authorList>
            <person name="Kono N."/>
            <person name="Nakamura H."/>
            <person name="Mori M."/>
            <person name="Yoshida Y."/>
            <person name="Ohtoshi R."/>
            <person name="Malay A.D."/>
            <person name="Moran D.A.P."/>
            <person name="Tomita M."/>
            <person name="Numata K."/>
            <person name="Arakawa K."/>
        </authorList>
    </citation>
    <scope>NUCLEOTIDE SEQUENCE</scope>
</reference>
<protein>
    <submittedName>
        <fullName evidence="1">Uncharacterized protein</fullName>
    </submittedName>
</protein>
<dbReference type="AlphaFoldDB" id="A0A8X6GMV6"/>
<name>A0A8X6GMV6_TRICU</name>
<sequence length="341" mass="39350">MADDIFRHLMKHMFPFYYTKSGSFEDSELKDFVPKGSLSKTLFTFILKSTYMLEDALFLPWKTYIDVHKKLMLSSPEMYVAHVMRICLTDISVTTDIFEKLINAYSLVTTIGIATSGASRKKFYKMTPRILEVIFENKLKYDFERCGGWRRLEKYLSSQDFIRFYDELAAYLEGRSFDCPEEVLNKHSKLLTDRLVNFSTRIKVKRCTNDPEIDDLTRQVMSIIDVSIITEVRLSFLPEKQSQDEASNSKSLEELGAVGGKDLELGHCSKDSEDESLCVDELYSALESRLLNVKAKFDQVYCDEDKTFEESASYVANYLESTMLNVQTRLENAVTILKLLS</sequence>
<organism evidence="1 2">
    <name type="scientific">Trichonephila clavata</name>
    <name type="common">Joro spider</name>
    <name type="synonym">Nephila clavata</name>
    <dbReference type="NCBI Taxonomy" id="2740835"/>
    <lineage>
        <taxon>Eukaryota</taxon>
        <taxon>Metazoa</taxon>
        <taxon>Ecdysozoa</taxon>
        <taxon>Arthropoda</taxon>
        <taxon>Chelicerata</taxon>
        <taxon>Arachnida</taxon>
        <taxon>Araneae</taxon>
        <taxon>Araneomorphae</taxon>
        <taxon>Entelegynae</taxon>
        <taxon>Araneoidea</taxon>
        <taxon>Nephilidae</taxon>
        <taxon>Trichonephila</taxon>
    </lineage>
</organism>
<dbReference type="Proteomes" id="UP000887116">
    <property type="component" value="Unassembled WGS sequence"/>
</dbReference>
<keyword evidence="2" id="KW-1185">Reference proteome</keyword>
<comment type="caution">
    <text evidence="1">The sequence shown here is derived from an EMBL/GenBank/DDBJ whole genome shotgun (WGS) entry which is preliminary data.</text>
</comment>
<dbReference type="EMBL" id="BMAO01006138">
    <property type="protein sequence ID" value="GFR06344.1"/>
    <property type="molecule type" value="Genomic_DNA"/>
</dbReference>
<evidence type="ECO:0000313" key="2">
    <source>
        <dbReference type="Proteomes" id="UP000887116"/>
    </source>
</evidence>
<gene>
    <name evidence="1" type="primary">NCL1_47773</name>
    <name evidence="1" type="ORF">TNCT_83761</name>
</gene>
<accession>A0A8X6GMV6</accession>
<dbReference type="OrthoDB" id="6465144at2759"/>
<evidence type="ECO:0000313" key="1">
    <source>
        <dbReference type="EMBL" id="GFR06344.1"/>
    </source>
</evidence>
<proteinExistence type="predicted"/>